<keyword evidence="3" id="KW-0255">Endonuclease</keyword>
<dbReference type="OrthoDB" id="3261064at2"/>
<keyword evidence="3" id="KW-0540">Nuclease</keyword>
<name>A0A2V1HPY7_9MICO</name>
<evidence type="ECO:0000313" key="3">
    <source>
        <dbReference type="EMBL" id="PVZ93672.1"/>
    </source>
</evidence>
<feature type="domain" description="DUF222" evidence="2">
    <location>
        <begin position="42"/>
        <end position="355"/>
    </location>
</feature>
<keyword evidence="3" id="KW-0378">Hydrolase</keyword>
<comment type="caution">
    <text evidence="3">The sequence shown here is derived from an EMBL/GenBank/DDBJ whole genome shotgun (WGS) entry which is preliminary data.</text>
</comment>
<proteinExistence type="predicted"/>
<evidence type="ECO:0000259" key="2">
    <source>
        <dbReference type="Pfam" id="PF02720"/>
    </source>
</evidence>
<reference evidence="3 4" key="1">
    <citation type="submission" date="2018-05" db="EMBL/GenBank/DDBJ databases">
        <title>Amnibacterium sp. M8JJ-5, whole genome shotgun sequence.</title>
        <authorList>
            <person name="Tuo L."/>
        </authorList>
    </citation>
    <scope>NUCLEOTIDE SEQUENCE [LARGE SCALE GENOMIC DNA]</scope>
    <source>
        <strain evidence="3 4">M8JJ-5</strain>
    </source>
</reference>
<feature type="region of interest" description="Disordered" evidence="1">
    <location>
        <begin position="429"/>
        <end position="467"/>
    </location>
</feature>
<dbReference type="InterPro" id="IPR003870">
    <property type="entry name" value="DUF222"/>
</dbReference>
<dbReference type="AlphaFoldDB" id="A0A2V1HPY7"/>
<dbReference type="InterPro" id="IPR003615">
    <property type="entry name" value="HNH_nuc"/>
</dbReference>
<feature type="region of interest" description="Disordered" evidence="1">
    <location>
        <begin position="1"/>
        <end position="31"/>
    </location>
</feature>
<dbReference type="CDD" id="cd00085">
    <property type="entry name" value="HNHc"/>
    <property type="match status" value="1"/>
</dbReference>
<sequence>MDEEFEQESEGLIASDDSAPEPVPGVDEPGPFPMMRQLARMLEDNERSTAGFAANRLRLVDAMRGQWEAGMGGSITDPGDLQSRALRAEVAAVLGIAERTAESLLGVARILVHDLPSTLRRLSAGRFSERHARILADNIGGLAPDQVEELERRALPHAERLTAVKFDRKVRVLREMISPSDMTERHRKAILDADVRVEPARDGMAYISGYVPAPEAYAIDDYLDQVAGSLKVEGETRTHRQLRAAVFIDMLLDDGAGLPPAEGETELRSSAKRVRGVVPHVNVTVPALTAAGLDGGVATLDGYGPIDPETARRLVGASSGFYRVLTHPETGVTLSFGRDKYVVPAELRRYLQQRDGTCRFVGCNRAARKCDIDHTVDWQWLGCTDACNLSHLCPGHHRLKHGTAWNVAGDAGGSGTLTWTSPLGFRYVTEPQNGPPGSVPVSSGEPATRVGSGAVAQTEWLSDDPPF</sequence>
<dbReference type="GO" id="GO:0004519">
    <property type="term" value="F:endonuclease activity"/>
    <property type="evidence" value="ECO:0007669"/>
    <property type="project" value="UniProtKB-KW"/>
</dbReference>
<organism evidence="3 4">
    <name type="scientific">Amnibacterium flavum</name>
    <dbReference type="NCBI Taxonomy" id="2173173"/>
    <lineage>
        <taxon>Bacteria</taxon>
        <taxon>Bacillati</taxon>
        <taxon>Actinomycetota</taxon>
        <taxon>Actinomycetes</taxon>
        <taxon>Micrococcales</taxon>
        <taxon>Microbacteriaceae</taxon>
        <taxon>Amnibacterium</taxon>
    </lineage>
</organism>
<dbReference type="Proteomes" id="UP000244893">
    <property type="component" value="Unassembled WGS sequence"/>
</dbReference>
<evidence type="ECO:0000256" key="1">
    <source>
        <dbReference type="SAM" id="MobiDB-lite"/>
    </source>
</evidence>
<evidence type="ECO:0000313" key="4">
    <source>
        <dbReference type="Proteomes" id="UP000244893"/>
    </source>
</evidence>
<dbReference type="Pfam" id="PF02720">
    <property type="entry name" value="DUF222"/>
    <property type="match status" value="1"/>
</dbReference>
<keyword evidence="4" id="KW-1185">Reference proteome</keyword>
<accession>A0A2V1HPY7</accession>
<dbReference type="EMBL" id="QEOP01000002">
    <property type="protein sequence ID" value="PVZ93672.1"/>
    <property type="molecule type" value="Genomic_DNA"/>
</dbReference>
<dbReference type="RefSeq" id="WP_116756186.1">
    <property type="nucleotide sequence ID" value="NZ_JBHUEX010000001.1"/>
</dbReference>
<protein>
    <submittedName>
        <fullName evidence="3">HNH endonuclease</fullName>
    </submittedName>
</protein>
<gene>
    <name evidence="3" type="ORF">DDQ50_07645</name>
</gene>